<dbReference type="SUPFAM" id="SSF51735">
    <property type="entry name" value="NAD(P)-binding Rossmann-fold domains"/>
    <property type="match status" value="1"/>
</dbReference>
<reference evidence="3" key="1">
    <citation type="submission" date="2023-07" db="EMBL/GenBank/DDBJ databases">
        <title>Description of three actinobacteria isolated from air of manufacturing shop in a pharmaceutical factory.</title>
        <authorList>
            <person name="Zhang D.-F."/>
        </authorList>
    </citation>
    <scope>NUCLEOTIDE SEQUENCE [LARGE SCALE GENOMIC DNA]</scope>
    <source>
        <strain evidence="3">CCTCC AB 207010</strain>
    </source>
</reference>
<organism evidence="2 3">
    <name type="scientific">Nesterenkonia flava</name>
    <dbReference type="NCBI Taxonomy" id="469799"/>
    <lineage>
        <taxon>Bacteria</taxon>
        <taxon>Bacillati</taxon>
        <taxon>Actinomycetota</taxon>
        <taxon>Actinomycetes</taxon>
        <taxon>Micrococcales</taxon>
        <taxon>Micrococcaceae</taxon>
        <taxon>Nesterenkonia</taxon>
    </lineage>
</organism>
<keyword evidence="3" id="KW-1185">Reference proteome</keyword>
<accession>A0ABU1FUB7</accession>
<evidence type="ECO:0000313" key="3">
    <source>
        <dbReference type="Proteomes" id="UP001260872"/>
    </source>
</evidence>
<sequence length="304" mass="31947">MRVAVTGGAGRLGRSVVEGLRAAGHHVTSIDRSTTGVGDEITADLTDPAQTAEILESLSPDALVHLAAIAVPFSAPERTIFEVNTGMGFTVLEAAVNAGITNILVASSPTVLGYGRSGWHPGRLPLDEGITPQPFHAYALSKVVLEKMVASFALANPGVRLASFRPCYVIAPEEWEGAPTQQGHTVEERLAKPELAAVSLFNYLDARDAAGFVDTWLGAEGSPSGACYFVSAADAMSVAPPAELLAQYLPEIADLAGGLTGHESLFSIDAARRDLGWEPTRSWRNQLAPEALERLGVNPAALQA</sequence>
<dbReference type="Pfam" id="PF01370">
    <property type="entry name" value="Epimerase"/>
    <property type="match status" value="1"/>
</dbReference>
<dbReference type="InterPro" id="IPR036291">
    <property type="entry name" value="NAD(P)-bd_dom_sf"/>
</dbReference>
<feature type="domain" description="NAD-dependent epimerase/dehydratase" evidence="1">
    <location>
        <begin position="3"/>
        <end position="190"/>
    </location>
</feature>
<dbReference type="Gene3D" id="3.40.50.720">
    <property type="entry name" value="NAD(P)-binding Rossmann-like Domain"/>
    <property type="match status" value="1"/>
</dbReference>
<dbReference type="EMBL" id="JAVKGT010000013">
    <property type="protein sequence ID" value="MDR5711746.1"/>
    <property type="molecule type" value="Genomic_DNA"/>
</dbReference>
<dbReference type="PANTHER" id="PTHR43103">
    <property type="entry name" value="NUCLEOSIDE-DIPHOSPHATE-SUGAR EPIMERASE"/>
    <property type="match status" value="1"/>
</dbReference>
<comment type="caution">
    <text evidence="2">The sequence shown here is derived from an EMBL/GenBank/DDBJ whole genome shotgun (WGS) entry which is preliminary data.</text>
</comment>
<dbReference type="RefSeq" id="WP_310537126.1">
    <property type="nucleotide sequence ID" value="NZ_BAAAOC010000090.1"/>
</dbReference>
<gene>
    <name evidence="2" type="ORF">RH857_06310</name>
</gene>
<evidence type="ECO:0000259" key="1">
    <source>
        <dbReference type="Pfam" id="PF01370"/>
    </source>
</evidence>
<dbReference type="InterPro" id="IPR001509">
    <property type="entry name" value="Epimerase_deHydtase"/>
</dbReference>
<proteinExistence type="predicted"/>
<protein>
    <submittedName>
        <fullName evidence="2">NAD(P)-dependent oxidoreductase</fullName>
    </submittedName>
</protein>
<dbReference type="Proteomes" id="UP001260872">
    <property type="component" value="Unassembled WGS sequence"/>
</dbReference>
<evidence type="ECO:0000313" key="2">
    <source>
        <dbReference type="EMBL" id="MDR5711746.1"/>
    </source>
</evidence>
<dbReference type="PANTHER" id="PTHR43103:SF6">
    <property type="entry name" value="PUTATIVE-RELATED"/>
    <property type="match status" value="1"/>
</dbReference>
<name>A0ABU1FUB7_9MICC</name>